<protein>
    <submittedName>
        <fullName evidence="7">Cyclopropane-fatty-acyl-phospholipid synthase</fullName>
    </submittedName>
</protein>
<keyword evidence="2" id="KW-0489">Methyltransferase</keyword>
<dbReference type="Pfam" id="PF08241">
    <property type="entry name" value="Methyltransf_11"/>
    <property type="match status" value="1"/>
</dbReference>
<evidence type="ECO:0000313" key="8">
    <source>
        <dbReference type="Proteomes" id="UP000053937"/>
    </source>
</evidence>
<reference evidence="7 8" key="1">
    <citation type="submission" date="2015-10" db="EMBL/GenBank/DDBJ databases">
        <title>Draft Genome Sequence of Chlorobium limicola strain Frasassi Growing under Artificial Lighting in the Frasassi Cave System.</title>
        <authorList>
            <person name="Mansor M."/>
            <person name="Macalady J."/>
        </authorList>
    </citation>
    <scope>NUCLEOTIDE SEQUENCE [LARGE SCALE GENOMIC DNA]</scope>
    <source>
        <strain evidence="7 8">Frasassi</strain>
    </source>
</reference>
<keyword evidence="8" id="KW-1185">Reference proteome</keyword>
<dbReference type="GO" id="GO:0008757">
    <property type="term" value="F:S-adenosylmethionine-dependent methyltransferase activity"/>
    <property type="evidence" value="ECO:0007669"/>
    <property type="project" value="InterPro"/>
</dbReference>
<accession>A0A101J5I2</accession>
<dbReference type="GO" id="GO:0032259">
    <property type="term" value="P:methylation"/>
    <property type="evidence" value="ECO:0007669"/>
    <property type="project" value="UniProtKB-KW"/>
</dbReference>
<gene>
    <name evidence="7" type="ORF">ASB62_08665</name>
</gene>
<evidence type="ECO:0000256" key="4">
    <source>
        <dbReference type="ARBA" id="ARBA00022691"/>
    </source>
</evidence>
<dbReference type="InterPro" id="IPR029063">
    <property type="entry name" value="SAM-dependent_MTases_sf"/>
</dbReference>
<keyword evidence="5" id="KW-0443">Lipid metabolism</keyword>
<organism evidence="7 8">
    <name type="scientific">Chlorobium limicola</name>
    <dbReference type="NCBI Taxonomy" id="1092"/>
    <lineage>
        <taxon>Bacteria</taxon>
        <taxon>Pseudomonadati</taxon>
        <taxon>Chlorobiota</taxon>
        <taxon>Chlorobiia</taxon>
        <taxon>Chlorobiales</taxon>
        <taxon>Chlorobiaceae</taxon>
        <taxon>Chlorobium/Pelodictyon group</taxon>
        <taxon>Chlorobium</taxon>
    </lineage>
</organism>
<dbReference type="PANTHER" id="PTHR43667:SF1">
    <property type="entry name" value="CYCLOPROPANE-FATTY-ACYL-PHOSPHOLIPID SYNTHASE"/>
    <property type="match status" value="1"/>
</dbReference>
<comment type="similarity">
    <text evidence="1">Belongs to the CFA/CMAS family.</text>
</comment>
<dbReference type="OrthoDB" id="9770553at2"/>
<name>A0A101J5I2_CHLLI</name>
<dbReference type="AlphaFoldDB" id="A0A101J5I2"/>
<dbReference type="PANTHER" id="PTHR43667">
    <property type="entry name" value="CYCLOPROPANE-FATTY-ACYL-PHOSPHOLIPID SYNTHASE"/>
    <property type="match status" value="1"/>
</dbReference>
<comment type="caution">
    <text evidence="7">The sequence shown here is derived from an EMBL/GenBank/DDBJ whole genome shotgun (WGS) entry which is preliminary data.</text>
</comment>
<keyword evidence="3" id="KW-0808">Transferase</keyword>
<dbReference type="InterPro" id="IPR013216">
    <property type="entry name" value="Methyltransf_11"/>
</dbReference>
<feature type="domain" description="Methyltransferase type 11" evidence="6">
    <location>
        <begin position="356"/>
        <end position="429"/>
    </location>
</feature>
<dbReference type="EMBL" id="LMBR01000221">
    <property type="protein sequence ID" value="KUL20603.1"/>
    <property type="molecule type" value="Genomic_DNA"/>
</dbReference>
<dbReference type="Gene3D" id="3.40.50.150">
    <property type="entry name" value="Vaccinia Virus protein VP39"/>
    <property type="match status" value="1"/>
</dbReference>
<evidence type="ECO:0000256" key="5">
    <source>
        <dbReference type="ARBA" id="ARBA00023098"/>
    </source>
</evidence>
<dbReference type="GO" id="GO:0006629">
    <property type="term" value="P:lipid metabolic process"/>
    <property type="evidence" value="ECO:0007669"/>
    <property type="project" value="UniProtKB-KW"/>
</dbReference>
<evidence type="ECO:0000256" key="1">
    <source>
        <dbReference type="ARBA" id="ARBA00010815"/>
    </source>
</evidence>
<evidence type="ECO:0000256" key="2">
    <source>
        <dbReference type="ARBA" id="ARBA00022603"/>
    </source>
</evidence>
<sequence length="557" mass="62722">MHASEGLSLRFFGTFFHGAPQLHAEWSLRISETEIDERSRITFWIAPGSAADEEPGFPSIERLLEATEAPEAVRERQKILSPDCIWQGFGASSGSADREYALYLHHSDTKTGEVRYDACKWGAEGVVESSRYEFFFFPCAPDGRRPSGFIHPRLSGTFDGLVGNRRLQSMSGFWLRHRHSQTDQVDLVFPWHPPLQLLFDVLKRTDFVSAAALDALMAYRSHPVRHVAFSAANGSEPAITVYFSAPLSGDWPRDFPSLQEAIRISGNALHDALEERIFAHIPPCSASGPDAFPDTFYSTGSVDTWRRVLGANMHYHFGMFSKEEREGSLNIFSDEPFEQAVTDLFDCIPYGSSVYDVGCGWGGPARRLSRDHGCRVLGCTISETQYRYLFASGLQVRYADAETTLPPGFFDCMLLLESLEHVRDKAGLLGRLRLFGNKLVMRVHCQDGAPNSVNFAGTMHMIRSTELRGMIEEAGWHIVHWRNRREESMPSLRVWHERLAQIPPGRDVHLETFRSFCSRVCQCEEEWAANNPLIEVVALREPSVMQPTVAGAGSRQR</sequence>
<evidence type="ECO:0000259" key="6">
    <source>
        <dbReference type="Pfam" id="PF08241"/>
    </source>
</evidence>
<evidence type="ECO:0000313" key="7">
    <source>
        <dbReference type="EMBL" id="KUL20603.1"/>
    </source>
</evidence>
<dbReference type="InterPro" id="IPR050723">
    <property type="entry name" value="CFA/CMAS"/>
</dbReference>
<dbReference type="CDD" id="cd02440">
    <property type="entry name" value="AdoMet_MTases"/>
    <property type="match status" value="1"/>
</dbReference>
<dbReference type="SUPFAM" id="SSF53335">
    <property type="entry name" value="S-adenosyl-L-methionine-dependent methyltransferases"/>
    <property type="match status" value="1"/>
</dbReference>
<proteinExistence type="inferred from homology"/>
<keyword evidence="4" id="KW-0949">S-adenosyl-L-methionine</keyword>
<evidence type="ECO:0000256" key="3">
    <source>
        <dbReference type="ARBA" id="ARBA00022679"/>
    </source>
</evidence>
<dbReference type="Proteomes" id="UP000053937">
    <property type="component" value="Unassembled WGS sequence"/>
</dbReference>